<feature type="compositionally biased region" description="Polar residues" evidence="1">
    <location>
        <begin position="517"/>
        <end position="533"/>
    </location>
</feature>
<sequence length="630" mass="71793">MTFPSHPFGWCEIREWGITSKPEKSNSVPIFQAMENAFPNFKTLTRREESSFPISNCFPNTSSEKFSRMELQIKDSHERASHAKKNIMWTRTMDRCLINLLAEQVYLGRRIENGFHKDAWTSVVQTFNARCGTRLNKGHFKNRLKTWRKIYPAVRALLSQNGFGWDEKHEMVYANDLVWDAYIKMHPDAKQYRNKVVPSYHKMALIIGNDVSNGSHSRTGGEIKINDYASGLKDVDVMDPAGSLDPEHEGDNMHESDSSDRGVDGSPQGYTHQPAASSSSKLSDRQKSPTEDQKNVFCCGGRNCAYFKGENEKAEAFSIRGRDTLVKNSRAGASNSKNIMWTSTMDGCLTDLLLEQVYLGRKIDNGFHKDAWKVVVPAFNARCGMKLGKEHFKNRLRTWRKIYLSVKALLDHSGFRWDDKHKMVFAEDHIWDEYIKEHPEASKYRYKVIRRYCEMAVIMGNDVADGSPLRIGADFKMNGNGRALEDLDGMDPAGSVDPEHMAVCLHESDHSDRDVDGSSQGGIQQPATSSTSKPCKRRKKSVAEGISQSLAEMARALRMLAEGRERAERANKPSKMKILFDEVKKIPNIDNRFIFTALDFLASDQNRAEMFLAIDEDMRHEWLLLHVPQW</sequence>
<name>A0A443N0D1_9MAGN</name>
<dbReference type="Proteomes" id="UP000283530">
    <property type="component" value="Unassembled WGS sequence"/>
</dbReference>
<dbReference type="OrthoDB" id="1848055at2759"/>
<accession>A0A443N0D1</accession>
<evidence type="ECO:0000313" key="4">
    <source>
        <dbReference type="Proteomes" id="UP000283530"/>
    </source>
</evidence>
<feature type="compositionally biased region" description="Basic and acidic residues" evidence="1">
    <location>
        <begin position="245"/>
        <end position="263"/>
    </location>
</feature>
<feature type="region of interest" description="Disordered" evidence="1">
    <location>
        <begin position="508"/>
        <end position="542"/>
    </location>
</feature>
<feature type="domain" description="Myb/SANT-like" evidence="2">
    <location>
        <begin position="340"/>
        <end position="434"/>
    </location>
</feature>
<dbReference type="PANTHER" id="PTHR46929">
    <property type="entry name" value="EXPRESSED PROTEIN"/>
    <property type="match status" value="1"/>
</dbReference>
<proteinExistence type="predicted"/>
<evidence type="ECO:0000256" key="1">
    <source>
        <dbReference type="SAM" id="MobiDB-lite"/>
    </source>
</evidence>
<keyword evidence="4" id="KW-1185">Reference proteome</keyword>
<feature type="compositionally biased region" description="Basic and acidic residues" evidence="1">
    <location>
        <begin position="282"/>
        <end position="293"/>
    </location>
</feature>
<evidence type="ECO:0000313" key="3">
    <source>
        <dbReference type="EMBL" id="RWR71964.1"/>
    </source>
</evidence>
<dbReference type="AlphaFoldDB" id="A0A443N0D1"/>
<organism evidence="3 4">
    <name type="scientific">Cinnamomum micranthum f. kanehirae</name>
    <dbReference type="NCBI Taxonomy" id="337451"/>
    <lineage>
        <taxon>Eukaryota</taxon>
        <taxon>Viridiplantae</taxon>
        <taxon>Streptophyta</taxon>
        <taxon>Embryophyta</taxon>
        <taxon>Tracheophyta</taxon>
        <taxon>Spermatophyta</taxon>
        <taxon>Magnoliopsida</taxon>
        <taxon>Magnoliidae</taxon>
        <taxon>Laurales</taxon>
        <taxon>Lauraceae</taxon>
        <taxon>Cinnamomum</taxon>
    </lineage>
</organism>
<protein>
    <submittedName>
        <fullName evidence="3">Myb/SANT-like domain-containing protein</fullName>
    </submittedName>
</protein>
<dbReference type="InterPro" id="IPR024752">
    <property type="entry name" value="Myb/SANT-like_dom"/>
</dbReference>
<gene>
    <name evidence="3" type="ORF">CKAN_00015200</name>
</gene>
<reference evidence="3 4" key="1">
    <citation type="journal article" date="2019" name="Nat. Plants">
        <title>Stout camphor tree genome fills gaps in understanding of flowering plant genome evolution.</title>
        <authorList>
            <person name="Chaw S.M."/>
            <person name="Liu Y.C."/>
            <person name="Wu Y.W."/>
            <person name="Wang H.Y."/>
            <person name="Lin C.I."/>
            <person name="Wu C.S."/>
            <person name="Ke H.M."/>
            <person name="Chang L.Y."/>
            <person name="Hsu C.Y."/>
            <person name="Yang H.T."/>
            <person name="Sudianto E."/>
            <person name="Hsu M.H."/>
            <person name="Wu K.P."/>
            <person name="Wang L.N."/>
            <person name="Leebens-Mack J.H."/>
            <person name="Tsai I.J."/>
        </authorList>
    </citation>
    <scope>NUCLEOTIDE SEQUENCE [LARGE SCALE GENOMIC DNA]</scope>
    <source>
        <strain evidence="4">cv. Chaw 1501</strain>
        <tissue evidence="3">Young leaves</tissue>
    </source>
</reference>
<dbReference type="EMBL" id="QPKB01000001">
    <property type="protein sequence ID" value="RWR71964.1"/>
    <property type="molecule type" value="Genomic_DNA"/>
</dbReference>
<feature type="domain" description="Myb/SANT-like" evidence="2">
    <location>
        <begin position="88"/>
        <end position="182"/>
    </location>
</feature>
<evidence type="ECO:0000259" key="2">
    <source>
        <dbReference type="Pfam" id="PF12776"/>
    </source>
</evidence>
<dbReference type="Pfam" id="PF12776">
    <property type="entry name" value="Myb_DNA-bind_3"/>
    <property type="match status" value="2"/>
</dbReference>
<comment type="caution">
    <text evidence="3">The sequence shown here is derived from an EMBL/GenBank/DDBJ whole genome shotgun (WGS) entry which is preliminary data.</text>
</comment>
<dbReference type="PANTHER" id="PTHR46929:SF3">
    <property type="entry name" value="MYB_SANT-LIKE DOMAIN-CONTAINING PROTEIN"/>
    <property type="match status" value="1"/>
</dbReference>
<feature type="region of interest" description="Disordered" evidence="1">
    <location>
        <begin position="236"/>
        <end position="293"/>
    </location>
</feature>